<dbReference type="InterPro" id="IPR054765">
    <property type="entry name" value="SLBB_dom"/>
</dbReference>
<evidence type="ECO:0000256" key="9">
    <source>
        <dbReference type="ARBA" id="ARBA00023065"/>
    </source>
</evidence>
<dbReference type="GO" id="GO:0006811">
    <property type="term" value="P:monoatomic ion transport"/>
    <property type="evidence" value="ECO:0007669"/>
    <property type="project" value="UniProtKB-KW"/>
</dbReference>
<dbReference type="STRING" id="366602.Caul_2079"/>
<keyword evidence="3" id="KW-0813">Transport</keyword>
<keyword evidence="4" id="KW-1134">Transmembrane beta strand</keyword>
<dbReference type="PANTHER" id="PTHR33619:SF3">
    <property type="entry name" value="POLYSACCHARIDE EXPORT PROTEIN GFCE-RELATED"/>
    <property type="match status" value="1"/>
</dbReference>
<name>B0T6Z2_CAUSK</name>
<feature type="domain" description="Polysaccharide export protein N-terminal" evidence="15">
    <location>
        <begin position="91"/>
        <end position="185"/>
    </location>
</feature>
<dbReference type="KEGG" id="cak:Caul_2079"/>
<evidence type="ECO:0000256" key="7">
    <source>
        <dbReference type="ARBA" id="ARBA00022729"/>
    </source>
</evidence>
<accession>B0T6Z2</accession>
<keyword evidence="14" id="KW-0449">Lipoprotein</keyword>
<evidence type="ECO:0000256" key="12">
    <source>
        <dbReference type="ARBA" id="ARBA00023139"/>
    </source>
</evidence>
<dbReference type="InterPro" id="IPR019554">
    <property type="entry name" value="Soluble_ligand-bd"/>
</dbReference>
<keyword evidence="6" id="KW-0812">Transmembrane</keyword>
<evidence type="ECO:0000256" key="14">
    <source>
        <dbReference type="ARBA" id="ARBA00023288"/>
    </source>
</evidence>
<dbReference type="Pfam" id="PF10531">
    <property type="entry name" value="SLBB"/>
    <property type="match status" value="1"/>
</dbReference>
<dbReference type="EMBL" id="CP000927">
    <property type="protein sequence ID" value="ABZ71207.1"/>
    <property type="molecule type" value="Genomic_DNA"/>
</dbReference>
<keyword evidence="5" id="KW-0762">Sugar transport</keyword>
<keyword evidence="10" id="KW-0626">Porin</keyword>
<comment type="subcellular location">
    <subcellularLocation>
        <location evidence="1">Cell outer membrane</location>
        <topology evidence="1">Multi-pass membrane protein</topology>
    </subcellularLocation>
</comment>
<proteinExistence type="inferred from homology"/>
<evidence type="ECO:0000256" key="10">
    <source>
        <dbReference type="ARBA" id="ARBA00023114"/>
    </source>
</evidence>
<keyword evidence="7" id="KW-0732">Signal</keyword>
<evidence type="ECO:0000256" key="13">
    <source>
        <dbReference type="ARBA" id="ARBA00023237"/>
    </source>
</evidence>
<dbReference type="GO" id="GO:0046930">
    <property type="term" value="C:pore complex"/>
    <property type="evidence" value="ECO:0007669"/>
    <property type="project" value="UniProtKB-KW"/>
</dbReference>
<evidence type="ECO:0000256" key="5">
    <source>
        <dbReference type="ARBA" id="ARBA00022597"/>
    </source>
</evidence>
<dbReference type="GO" id="GO:0009279">
    <property type="term" value="C:cell outer membrane"/>
    <property type="evidence" value="ECO:0007669"/>
    <property type="project" value="UniProtKB-SubCell"/>
</dbReference>
<dbReference type="Gene3D" id="3.10.560.10">
    <property type="entry name" value="Outer membrane lipoprotein wza domain like"/>
    <property type="match status" value="2"/>
</dbReference>
<evidence type="ECO:0000256" key="8">
    <source>
        <dbReference type="ARBA" id="ARBA00023047"/>
    </source>
</evidence>
<organism evidence="18">
    <name type="scientific">Caulobacter sp. (strain K31)</name>
    <dbReference type="NCBI Taxonomy" id="366602"/>
    <lineage>
        <taxon>Bacteria</taxon>
        <taxon>Pseudomonadati</taxon>
        <taxon>Pseudomonadota</taxon>
        <taxon>Alphaproteobacteria</taxon>
        <taxon>Caulobacterales</taxon>
        <taxon>Caulobacteraceae</taxon>
        <taxon>Caulobacter</taxon>
    </lineage>
</organism>
<dbReference type="eggNOG" id="COG1596">
    <property type="taxonomic scope" value="Bacteria"/>
</dbReference>
<evidence type="ECO:0000313" key="18">
    <source>
        <dbReference type="EMBL" id="ABZ71207.1"/>
    </source>
</evidence>
<dbReference type="InterPro" id="IPR049712">
    <property type="entry name" value="Poly_export"/>
</dbReference>
<keyword evidence="13" id="KW-0998">Cell outer membrane</keyword>
<reference evidence="18" key="1">
    <citation type="submission" date="2008-01" db="EMBL/GenBank/DDBJ databases">
        <title>Complete sequence of chromosome of Caulobacter sp. K31.</title>
        <authorList>
            <consortium name="US DOE Joint Genome Institute"/>
            <person name="Copeland A."/>
            <person name="Lucas S."/>
            <person name="Lapidus A."/>
            <person name="Barry K."/>
            <person name="Glavina del Rio T."/>
            <person name="Dalin E."/>
            <person name="Tice H."/>
            <person name="Pitluck S."/>
            <person name="Bruce D."/>
            <person name="Goodwin L."/>
            <person name="Thompson L.S."/>
            <person name="Brettin T."/>
            <person name="Detter J.C."/>
            <person name="Han C."/>
            <person name="Schmutz J."/>
            <person name="Larimer F."/>
            <person name="Land M."/>
            <person name="Hauser L."/>
            <person name="Kyrpides N."/>
            <person name="Kim E."/>
            <person name="Stephens C."/>
            <person name="Richardson P."/>
        </authorList>
    </citation>
    <scope>NUCLEOTIDE SEQUENCE [LARGE SCALE GENOMIC DNA]</scope>
    <source>
        <strain evidence="18">K31</strain>
    </source>
</reference>
<evidence type="ECO:0000256" key="4">
    <source>
        <dbReference type="ARBA" id="ARBA00022452"/>
    </source>
</evidence>
<keyword evidence="9" id="KW-0406">Ion transport</keyword>
<comment type="similarity">
    <text evidence="2">Belongs to the BexD/CtrA/VexA family.</text>
</comment>
<keyword evidence="12" id="KW-0564">Palmitate</keyword>
<dbReference type="GO" id="GO:0015288">
    <property type="term" value="F:porin activity"/>
    <property type="evidence" value="ECO:0007669"/>
    <property type="project" value="UniProtKB-KW"/>
</dbReference>
<evidence type="ECO:0000259" key="15">
    <source>
        <dbReference type="Pfam" id="PF02563"/>
    </source>
</evidence>
<dbReference type="Pfam" id="PF02563">
    <property type="entry name" value="Poly_export"/>
    <property type="match status" value="1"/>
</dbReference>
<dbReference type="GO" id="GO:0015159">
    <property type="term" value="F:polysaccharide transmembrane transporter activity"/>
    <property type="evidence" value="ECO:0007669"/>
    <property type="project" value="InterPro"/>
</dbReference>
<evidence type="ECO:0000256" key="1">
    <source>
        <dbReference type="ARBA" id="ARBA00004571"/>
    </source>
</evidence>
<feature type="domain" description="SLBB" evidence="17">
    <location>
        <begin position="274"/>
        <end position="364"/>
    </location>
</feature>
<dbReference type="Gene3D" id="3.30.1950.10">
    <property type="entry name" value="wza like domain"/>
    <property type="match status" value="1"/>
</dbReference>
<dbReference type="OrthoDB" id="7198507at2"/>
<gene>
    <name evidence="18" type="ordered locus">Caul_2079</name>
</gene>
<evidence type="ECO:0000259" key="16">
    <source>
        <dbReference type="Pfam" id="PF10531"/>
    </source>
</evidence>
<keyword evidence="8" id="KW-0625">Polysaccharide transport</keyword>
<evidence type="ECO:0000256" key="2">
    <source>
        <dbReference type="ARBA" id="ARBA00009450"/>
    </source>
</evidence>
<dbReference type="Pfam" id="PF22461">
    <property type="entry name" value="SLBB_2"/>
    <property type="match status" value="1"/>
</dbReference>
<feature type="domain" description="Soluble ligand binding" evidence="16">
    <location>
        <begin position="193"/>
        <end position="236"/>
    </location>
</feature>
<dbReference type="PANTHER" id="PTHR33619">
    <property type="entry name" value="POLYSACCHARIDE EXPORT PROTEIN GFCE-RELATED"/>
    <property type="match status" value="1"/>
</dbReference>
<evidence type="ECO:0000256" key="3">
    <source>
        <dbReference type="ARBA" id="ARBA00022448"/>
    </source>
</evidence>
<protein>
    <submittedName>
        <fullName evidence="18">Polysaccharide export protein</fullName>
    </submittedName>
</protein>
<sequence length="394" mass="40742" precursor="true">MIPSLWRSPFPRSWSRGVRPLLGSALALALDACASLPSSGPTADAISAAQRRTAAFSLVTIDTALVEQLAAPPPPDPSRLAGLGAAGAVDVLGPGDVLQVSIYEVGAALFSGRSGGAMASAAGAFSPPSGSAETLPPIVVGRDGAINLPWIGRLAAAGKTPDDLAAEIAAALHGKSQDPQVVVSVRENVTNTVMMTGEVKKPGRLPLSLAGERLSDAIAMAGGPANAVQDSVVLLSRGELTVSAPLGVVVAGSPQDVALRPRDRITVLYQPRTFTVFGASGKVSEIPFQSPRVSLAEAIARAGGPDDRQADPSAVFVFRYAQAASDGTPLTGAKPVAYRLDLLQAQSYFLAQGFEMKPRDVIYIANARANQPTKFIQILNTFFSPVYTAKVLAQ</sequence>
<evidence type="ECO:0000259" key="17">
    <source>
        <dbReference type="Pfam" id="PF22461"/>
    </source>
</evidence>
<dbReference type="HOGENOM" id="CLU_038343_4_0_5"/>
<dbReference type="InterPro" id="IPR003715">
    <property type="entry name" value="Poly_export_N"/>
</dbReference>
<keyword evidence="11" id="KW-0472">Membrane</keyword>
<dbReference type="AlphaFoldDB" id="B0T6Z2"/>
<evidence type="ECO:0000256" key="11">
    <source>
        <dbReference type="ARBA" id="ARBA00023136"/>
    </source>
</evidence>
<evidence type="ECO:0000256" key="6">
    <source>
        <dbReference type="ARBA" id="ARBA00022692"/>
    </source>
</evidence>